<sequence length="404" mass="44980">MAFSERTRGFASKFGDGRKHKKRIERRISEIAVDLKWAQALTLSRSPSASKVSGAWYGRTRATKSKALEDLKRKEAQTFLPKPLARYPQEEETTCFTCESTIPVYKTVVLPCDHIHCHDCLLLNYQTVINCPAGFPPRCCEHLEFGATAFVLSPRQIQQFLAVKARHESRMIVICAYCKTELFEANTSISESVAYCSTCQKLTCVICRKEMHKDMCPQAPGTVELQRIVREAGWSQCPRCSRVIEKAKGCNHIECVCGAGFCSKCGQVIRLYDGLGCLCIERVKANPITFGKSFQPAKGGDASGTQEDYKKLLSIHKRGTAKKARGFAELEREIIASKSKHEDELKLVGEMAELRVQLVDLKENKLLSGIIGGSAMPRWKGAKNSGVRGAHPCRMSTRENHLGA</sequence>
<proteinExistence type="predicted"/>
<dbReference type="Proteomes" id="UP001370758">
    <property type="component" value="Unassembled WGS sequence"/>
</dbReference>
<evidence type="ECO:0000256" key="7">
    <source>
        <dbReference type="ARBA" id="ARBA00022786"/>
    </source>
</evidence>
<dbReference type="GO" id="GO:0061630">
    <property type="term" value="F:ubiquitin protein ligase activity"/>
    <property type="evidence" value="ECO:0007669"/>
    <property type="project" value="UniProtKB-EC"/>
</dbReference>
<evidence type="ECO:0000256" key="1">
    <source>
        <dbReference type="ARBA" id="ARBA00001798"/>
    </source>
</evidence>
<evidence type="ECO:0000256" key="8">
    <source>
        <dbReference type="ARBA" id="ARBA00022833"/>
    </source>
</evidence>
<evidence type="ECO:0000259" key="10">
    <source>
        <dbReference type="PROSITE" id="PS51873"/>
    </source>
</evidence>
<dbReference type="InterPro" id="IPR031127">
    <property type="entry name" value="E3_UB_ligase_RBR"/>
</dbReference>
<dbReference type="CDD" id="cd22584">
    <property type="entry name" value="Rcat_RBR_unk"/>
    <property type="match status" value="1"/>
</dbReference>
<keyword evidence="6" id="KW-0863">Zinc-finger</keyword>
<keyword evidence="4" id="KW-0479">Metal-binding</keyword>
<name>A0AAV9WSA4_9PEZI</name>
<keyword evidence="7" id="KW-0833">Ubl conjugation pathway</keyword>
<dbReference type="PANTHER" id="PTHR11685">
    <property type="entry name" value="RBR FAMILY RING FINGER AND IBR DOMAIN-CONTAINING"/>
    <property type="match status" value="1"/>
</dbReference>
<dbReference type="GO" id="GO:0016567">
    <property type="term" value="P:protein ubiquitination"/>
    <property type="evidence" value="ECO:0007669"/>
    <property type="project" value="InterPro"/>
</dbReference>
<accession>A0AAV9WSA4</accession>
<feature type="region of interest" description="Disordered" evidence="9">
    <location>
        <begin position="382"/>
        <end position="404"/>
    </location>
</feature>
<evidence type="ECO:0000256" key="6">
    <source>
        <dbReference type="ARBA" id="ARBA00022771"/>
    </source>
</evidence>
<comment type="caution">
    <text evidence="11">The sequence shown here is derived from an EMBL/GenBank/DDBJ whole genome shotgun (WGS) entry which is preliminary data.</text>
</comment>
<dbReference type="EC" id="2.3.2.31" evidence="2"/>
<keyword evidence="12" id="KW-1185">Reference proteome</keyword>
<evidence type="ECO:0000313" key="12">
    <source>
        <dbReference type="Proteomes" id="UP001370758"/>
    </source>
</evidence>
<evidence type="ECO:0000256" key="2">
    <source>
        <dbReference type="ARBA" id="ARBA00012251"/>
    </source>
</evidence>
<comment type="catalytic activity">
    <reaction evidence="1">
        <text>[E2 ubiquitin-conjugating enzyme]-S-ubiquitinyl-L-cysteine + [acceptor protein]-L-lysine = [E2 ubiquitin-conjugating enzyme]-L-cysteine + [acceptor protein]-N(6)-ubiquitinyl-L-lysine.</text>
        <dbReference type="EC" id="2.3.2.31"/>
    </reaction>
</comment>
<evidence type="ECO:0000256" key="5">
    <source>
        <dbReference type="ARBA" id="ARBA00022737"/>
    </source>
</evidence>
<protein>
    <recommendedName>
        <fullName evidence="2">RBR-type E3 ubiquitin transferase</fullName>
        <ecNumber evidence="2">2.3.2.31</ecNumber>
    </recommendedName>
</protein>
<feature type="domain" description="RING-type" evidence="10">
    <location>
        <begin position="91"/>
        <end position="283"/>
    </location>
</feature>
<gene>
    <name evidence="11" type="ORF">TWF481_000093</name>
</gene>
<dbReference type="InterPro" id="IPR002867">
    <property type="entry name" value="IBR_dom"/>
</dbReference>
<dbReference type="GO" id="GO:0008270">
    <property type="term" value="F:zinc ion binding"/>
    <property type="evidence" value="ECO:0007669"/>
    <property type="project" value="UniProtKB-KW"/>
</dbReference>
<evidence type="ECO:0000256" key="4">
    <source>
        <dbReference type="ARBA" id="ARBA00022723"/>
    </source>
</evidence>
<dbReference type="InterPro" id="IPR044066">
    <property type="entry name" value="TRIAD_supradom"/>
</dbReference>
<evidence type="ECO:0000256" key="9">
    <source>
        <dbReference type="SAM" id="MobiDB-lite"/>
    </source>
</evidence>
<keyword evidence="5" id="KW-0677">Repeat</keyword>
<evidence type="ECO:0000256" key="3">
    <source>
        <dbReference type="ARBA" id="ARBA00022679"/>
    </source>
</evidence>
<reference evidence="11 12" key="1">
    <citation type="submission" date="2023-08" db="EMBL/GenBank/DDBJ databases">
        <authorList>
            <person name="Palmer J.M."/>
        </authorList>
    </citation>
    <scope>NUCLEOTIDE SEQUENCE [LARGE SCALE GENOMIC DNA]</scope>
    <source>
        <strain evidence="11 12">TWF481</strain>
    </source>
</reference>
<organism evidence="11 12">
    <name type="scientific">Arthrobotrys musiformis</name>
    <dbReference type="NCBI Taxonomy" id="47236"/>
    <lineage>
        <taxon>Eukaryota</taxon>
        <taxon>Fungi</taxon>
        <taxon>Dikarya</taxon>
        <taxon>Ascomycota</taxon>
        <taxon>Pezizomycotina</taxon>
        <taxon>Orbiliomycetes</taxon>
        <taxon>Orbiliales</taxon>
        <taxon>Orbiliaceae</taxon>
        <taxon>Arthrobotrys</taxon>
    </lineage>
</organism>
<evidence type="ECO:0000313" key="11">
    <source>
        <dbReference type="EMBL" id="KAK6511171.1"/>
    </source>
</evidence>
<dbReference type="SUPFAM" id="SSF57850">
    <property type="entry name" value="RING/U-box"/>
    <property type="match status" value="1"/>
</dbReference>
<keyword evidence="3" id="KW-0808">Transferase</keyword>
<dbReference type="AlphaFoldDB" id="A0AAV9WSA4"/>
<dbReference type="PROSITE" id="PS51873">
    <property type="entry name" value="TRIAD"/>
    <property type="match status" value="1"/>
</dbReference>
<dbReference type="Gene3D" id="1.20.120.1750">
    <property type="match status" value="1"/>
</dbReference>
<keyword evidence="8" id="KW-0862">Zinc</keyword>
<dbReference type="Pfam" id="PF01485">
    <property type="entry name" value="IBR"/>
    <property type="match status" value="1"/>
</dbReference>
<dbReference type="EMBL" id="JAVHJL010000001">
    <property type="protein sequence ID" value="KAK6511171.1"/>
    <property type="molecule type" value="Genomic_DNA"/>
</dbReference>